<name>A0A1M5FEU8_9BACT</name>
<reference evidence="1" key="1">
    <citation type="submission" date="2016-11" db="EMBL/GenBank/DDBJ databases">
        <authorList>
            <person name="Jaros S."/>
            <person name="Januszkiewicz K."/>
            <person name="Wedrychowicz H."/>
        </authorList>
    </citation>
    <scope>NUCLEOTIDE SEQUENCE [LARGE SCALE GENOMIC DNA]</scope>
    <source>
        <strain evidence="1">DSM 18119</strain>
    </source>
</reference>
<dbReference type="Proteomes" id="UP000184048">
    <property type="component" value="Unassembled WGS sequence"/>
</dbReference>
<sequence>MRKSGYLLLFIIIILYSSCTNPEKKVESPGSGGAIFYSLRIWGEEGNDSVSCMFQYHAGGINGPVVFPGEKTRVELDKVSMKLDSANLSGPYYDVRRPLQGFNGRHEVVFSGHGNHSNEIQFEFQAFHAAPGWPLSFKKGKSQLKLENFPKKASVVRLSMVDTSFESNDFNEMVTVEDGILNITENMLKELTPGPISMEITREQENLNKNGKIWMSFTLRKEFELLN</sequence>
<gene>
    <name evidence="1" type="ORF">SAMN02745131_03808</name>
</gene>
<organism evidence="1 2">
    <name type="scientific">Flavisolibacter ginsengisoli DSM 18119</name>
    <dbReference type="NCBI Taxonomy" id="1121884"/>
    <lineage>
        <taxon>Bacteria</taxon>
        <taxon>Pseudomonadati</taxon>
        <taxon>Bacteroidota</taxon>
        <taxon>Chitinophagia</taxon>
        <taxon>Chitinophagales</taxon>
        <taxon>Chitinophagaceae</taxon>
        <taxon>Flavisolibacter</taxon>
    </lineage>
</organism>
<dbReference type="STRING" id="1121884.SAMN02745131_03808"/>
<proteinExistence type="predicted"/>
<evidence type="ECO:0000313" key="2">
    <source>
        <dbReference type="Proteomes" id="UP000184048"/>
    </source>
</evidence>
<evidence type="ECO:0000313" key="1">
    <source>
        <dbReference type="EMBL" id="SHF89621.1"/>
    </source>
</evidence>
<dbReference type="AlphaFoldDB" id="A0A1M5FEU8"/>
<accession>A0A1M5FEU8</accession>
<keyword evidence="2" id="KW-1185">Reference proteome</keyword>
<dbReference type="EMBL" id="FQUU01000022">
    <property type="protein sequence ID" value="SHF89621.1"/>
    <property type="molecule type" value="Genomic_DNA"/>
</dbReference>
<protein>
    <submittedName>
        <fullName evidence="1">Uncharacterized protein</fullName>
    </submittedName>
</protein>